<dbReference type="GO" id="GO:0005737">
    <property type="term" value="C:cytoplasm"/>
    <property type="evidence" value="ECO:0007669"/>
    <property type="project" value="TreeGrafter"/>
</dbReference>
<dbReference type="SMART" id="SM00905">
    <property type="entry name" value="FolB"/>
    <property type="match status" value="1"/>
</dbReference>
<dbReference type="Proteomes" id="UP000294746">
    <property type="component" value="Unassembled WGS sequence"/>
</dbReference>
<comment type="catalytic activity">
    <reaction evidence="1 6">
        <text>7,8-dihydroneopterin = 6-hydroxymethyl-7,8-dihydropterin + glycolaldehyde</text>
        <dbReference type="Rhea" id="RHEA:10540"/>
        <dbReference type="ChEBI" id="CHEBI:17001"/>
        <dbReference type="ChEBI" id="CHEBI:17071"/>
        <dbReference type="ChEBI" id="CHEBI:44841"/>
        <dbReference type="EC" id="4.1.2.25"/>
    </reaction>
</comment>
<comment type="pathway">
    <text evidence="2 6">Cofactor biosynthesis; tetrahydrofolate biosynthesis; 2-amino-4-hydroxy-6-hydroxymethyl-7,8-dihydropteridine diphosphate from 7,8-dihydroneopterin triphosphate: step 3/4.</text>
</comment>
<evidence type="ECO:0000256" key="5">
    <source>
        <dbReference type="ARBA" id="ARBA00023239"/>
    </source>
</evidence>
<proteinExistence type="inferred from homology"/>
<evidence type="ECO:0000313" key="8">
    <source>
        <dbReference type="EMBL" id="TCP66230.1"/>
    </source>
</evidence>
<comment type="similarity">
    <text evidence="3 6">Belongs to the DHNA family.</text>
</comment>
<evidence type="ECO:0000256" key="1">
    <source>
        <dbReference type="ARBA" id="ARBA00001353"/>
    </source>
</evidence>
<dbReference type="PANTHER" id="PTHR42844">
    <property type="entry name" value="DIHYDRONEOPTERIN ALDOLASE 1-RELATED"/>
    <property type="match status" value="1"/>
</dbReference>
<dbReference type="Gene3D" id="3.30.1130.10">
    <property type="match status" value="1"/>
</dbReference>
<comment type="function">
    <text evidence="6">Catalyzes the conversion of 7,8-dihydroneopterin to 6-hydroxymethyl-7,8-dihydropterin.</text>
</comment>
<dbReference type="InterPro" id="IPR006156">
    <property type="entry name" value="Dihydroneopterin_aldolase"/>
</dbReference>
<dbReference type="EC" id="4.1.2.25" evidence="6"/>
<dbReference type="AlphaFoldDB" id="A0A4R2RQ43"/>
<protein>
    <recommendedName>
        <fullName evidence="6">7,8-dihydroneopterin aldolase</fullName>
        <ecNumber evidence="6">4.1.2.25</ecNumber>
    </recommendedName>
</protein>
<comment type="caution">
    <text evidence="8">The sequence shown here is derived from an EMBL/GenBank/DDBJ whole genome shotgun (WGS) entry which is preliminary data.</text>
</comment>
<evidence type="ECO:0000256" key="2">
    <source>
        <dbReference type="ARBA" id="ARBA00005013"/>
    </source>
</evidence>
<dbReference type="EMBL" id="SLXV01000026">
    <property type="protein sequence ID" value="TCP66230.1"/>
    <property type="molecule type" value="Genomic_DNA"/>
</dbReference>
<dbReference type="CDD" id="cd00534">
    <property type="entry name" value="DHNA_DHNTPE"/>
    <property type="match status" value="1"/>
</dbReference>
<dbReference type="GO" id="GO:0046654">
    <property type="term" value="P:tetrahydrofolate biosynthetic process"/>
    <property type="evidence" value="ECO:0007669"/>
    <property type="project" value="UniProtKB-UniRule"/>
</dbReference>
<keyword evidence="5 6" id="KW-0456">Lyase</keyword>
<keyword evidence="4 6" id="KW-0289">Folate biosynthesis</keyword>
<dbReference type="UniPathway" id="UPA00077">
    <property type="reaction ID" value="UER00154"/>
</dbReference>
<dbReference type="NCBIfam" id="TIGR00525">
    <property type="entry name" value="folB"/>
    <property type="match status" value="1"/>
</dbReference>
<dbReference type="OrthoDB" id="9803748at2"/>
<evidence type="ECO:0000259" key="7">
    <source>
        <dbReference type="SMART" id="SM00905"/>
    </source>
</evidence>
<evidence type="ECO:0000256" key="6">
    <source>
        <dbReference type="RuleBase" id="RU362079"/>
    </source>
</evidence>
<dbReference type="SUPFAM" id="SSF55620">
    <property type="entry name" value="Tetrahydrobiopterin biosynthesis enzymes-like"/>
    <property type="match status" value="1"/>
</dbReference>
<dbReference type="GO" id="GO:0046656">
    <property type="term" value="P:folic acid biosynthetic process"/>
    <property type="evidence" value="ECO:0007669"/>
    <property type="project" value="UniProtKB-UniRule"/>
</dbReference>
<gene>
    <name evidence="8" type="ORF">EDD57_12619</name>
</gene>
<dbReference type="PANTHER" id="PTHR42844:SF1">
    <property type="entry name" value="DIHYDRONEOPTERIN ALDOLASE 1-RELATED"/>
    <property type="match status" value="1"/>
</dbReference>
<accession>A0A4R2RQ43</accession>
<sequence>MDHIFFEKMLFYGYHGAFPEENKLGQRFQIDLKLFLSLQEAGCTDDLTLTVDYGKVYETVQQIVEGAPFKLVEKLAEEIATRLLSRYPLDEVVVRVTKPDPPIPGYYQSVGVEIRRGKQ</sequence>
<feature type="domain" description="Dihydroneopterin aldolase/epimerase" evidence="7">
    <location>
        <begin position="4"/>
        <end position="116"/>
    </location>
</feature>
<evidence type="ECO:0000256" key="4">
    <source>
        <dbReference type="ARBA" id="ARBA00022909"/>
    </source>
</evidence>
<evidence type="ECO:0000313" key="9">
    <source>
        <dbReference type="Proteomes" id="UP000294746"/>
    </source>
</evidence>
<name>A0A4R2RQ43_9BACL</name>
<dbReference type="GO" id="GO:0004150">
    <property type="term" value="F:dihydroneopterin aldolase activity"/>
    <property type="evidence" value="ECO:0007669"/>
    <property type="project" value="UniProtKB-UniRule"/>
</dbReference>
<organism evidence="8 9">
    <name type="scientific">Baia soyae</name>
    <dbReference type="NCBI Taxonomy" id="1544746"/>
    <lineage>
        <taxon>Bacteria</taxon>
        <taxon>Bacillati</taxon>
        <taxon>Bacillota</taxon>
        <taxon>Bacilli</taxon>
        <taxon>Bacillales</taxon>
        <taxon>Thermoactinomycetaceae</taxon>
        <taxon>Baia</taxon>
    </lineage>
</organism>
<reference evidence="8 9" key="1">
    <citation type="submission" date="2019-03" db="EMBL/GenBank/DDBJ databases">
        <title>Genomic Encyclopedia of Type Strains, Phase IV (KMG-IV): sequencing the most valuable type-strain genomes for metagenomic binning, comparative biology and taxonomic classification.</title>
        <authorList>
            <person name="Goeker M."/>
        </authorList>
    </citation>
    <scope>NUCLEOTIDE SEQUENCE [LARGE SCALE GENOMIC DNA]</scope>
    <source>
        <strain evidence="8 9">DSM 46831</strain>
    </source>
</reference>
<dbReference type="Pfam" id="PF02152">
    <property type="entry name" value="FolB"/>
    <property type="match status" value="1"/>
</dbReference>
<dbReference type="RefSeq" id="WP_131849133.1">
    <property type="nucleotide sequence ID" value="NZ_SLXV01000026.1"/>
</dbReference>
<keyword evidence="9" id="KW-1185">Reference proteome</keyword>
<dbReference type="InterPro" id="IPR043133">
    <property type="entry name" value="GTP-CH-I_C/QueF"/>
</dbReference>
<dbReference type="InterPro" id="IPR006157">
    <property type="entry name" value="FolB_dom"/>
</dbReference>
<dbReference type="NCBIfam" id="TIGR00526">
    <property type="entry name" value="folB_dom"/>
    <property type="match status" value="1"/>
</dbReference>
<evidence type="ECO:0000256" key="3">
    <source>
        <dbReference type="ARBA" id="ARBA00005708"/>
    </source>
</evidence>
<dbReference type="FunFam" id="3.30.1130.10:FF:000003">
    <property type="entry name" value="7,8-dihydroneopterin aldolase"/>
    <property type="match status" value="1"/>
</dbReference>